<gene>
    <name evidence="2" type="ORF">OSV15_16245</name>
</gene>
<proteinExistence type="predicted"/>
<dbReference type="EMBL" id="CP113257">
    <property type="protein sequence ID" value="WAE51218.1"/>
    <property type="molecule type" value="Genomic_DNA"/>
</dbReference>
<evidence type="ECO:0000256" key="1">
    <source>
        <dbReference type="SAM" id="Coils"/>
    </source>
</evidence>
<accession>A0AA47DZT1</accession>
<feature type="coiled-coil region" evidence="1">
    <location>
        <begin position="107"/>
        <end position="134"/>
    </location>
</feature>
<sequence>MSKVLVDRELLELLRNFTFLHDDGCAGALRGRIDRSLAAQPAEAEGVEVVATVHIGDPCPETGAHDDLELLPEDCEFYDGECLIRQTDHLAALSAVTAERDRLLSDNASLRGSCKALGEENKQLKRENKRQGRTIAAMAAREAEPEHVCSGCGAKGWTGNCLACIPY</sequence>
<evidence type="ECO:0000313" key="2">
    <source>
        <dbReference type="EMBL" id="WAE51218.1"/>
    </source>
</evidence>
<organism evidence="2 3">
    <name type="scientific">Stutzerimonas frequens</name>
    <dbReference type="NCBI Taxonomy" id="2968969"/>
    <lineage>
        <taxon>Bacteria</taxon>
        <taxon>Pseudomonadati</taxon>
        <taxon>Pseudomonadota</taxon>
        <taxon>Gammaproteobacteria</taxon>
        <taxon>Pseudomonadales</taxon>
        <taxon>Pseudomonadaceae</taxon>
        <taxon>Stutzerimonas</taxon>
    </lineage>
</organism>
<dbReference type="Proteomes" id="UP001164632">
    <property type="component" value="Chromosome"/>
</dbReference>
<keyword evidence="1" id="KW-0175">Coiled coil</keyword>
<evidence type="ECO:0000313" key="3">
    <source>
        <dbReference type="Proteomes" id="UP001164632"/>
    </source>
</evidence>
<name>A0AA47DZT1_9GAMM</name>
<dbReference type="AlphaFoldDB" id="A0AA47DZT1"/>
<dbReference type="RefSeq" id="WP_267930832.1">
    <property type="nucleotide sequence ID" value="NZ_CP113257.1"/>
</dbReference>
<protein>
    <submittedName>
        <fullName evidence="2">Uncharacterized protein</fullName>
    </submittedName>
</protein>
<reference evidence="2" key="1">
    <citation type="submission" date="2022-11" db="EMBL/GenBank/DDBJ databases">
        <title>Genomic of Pseudomonas TF18.</title>
        <authorList>
            <person name="Liu T."/>
        </authorList>
    </citation>
    <scope>NUCLEOTIDE SEQUENCE</scope>
    <source>
        <strain evidence="2">TF18</strain>
    </source>
</reference>